<evidence type="ECO:0000313" key="3">
    <source>
        <dbReference type="Proteomes" id="UP000183898"/>
    </source>
</evidence>
<gene>
    <name evidence="2" type="ORF">SAMN05216404_11354</name>
</gene>
<dbReference type="InterPro" id="IPR040782">
    <property type="entry name" value="KfrB"/>
</dbReference>
<evidence type="ECO:0000259" key="1">
    <source>
        <dbReference type="Pfam" id="PF18790"/>
    </source>
</evidence>
<name>A0A1H8MPE2_9PROT</name>
<dbReference type="Pfam" id="PF18790">
    <property type="entry name" value="KfrB"/>
    <property type="match status" value="1"/>
</dbReference>
<accession>A0A1H8MPE2</accession>
<dbReference type="EMBL" id="FOCT01000013">
    <property type="protein sequence ID" value="SEO19016.1"/>
    <property type="molecule type" value="Genomic_DNA"/>
</dbReference>
<sequence>MTFSLSGWQRVSNLRKGRGVEVSAKKERILVMNGQRLLQQEQGGEWITQKVSKAGRLKPGIYNAYLAKDADPTVQHNGIVFYADEIYVYQKTEQNIVRHLFQVFDSIPEYGKPVSISYEQGKALVADAALSKSRRLSR</sequence>
<dbReference type="Proteomes" id="UP000183898">
    <property type="component" value="Unassembled WGS sequence"/>
</dbReference>
<dbReference type="AlphaFoldDB" id="A0A1H8MPE2"/>
<protein>
    <submittedName>
        <fullName evidence="2">Cell filamentation protein</fullName>
    </submittedName>
</protein>
<organism evidence="2 3">
    <name type="scientific">Nitrosospira multiformis</name>
    <dbReference type="NCBI Taxonomy" id="1231"/>
    <lineage>
        <taxon>Bacteria</taxon>
        <taxon>Pseudomonadati</taxon>
        <taxon>Pseudomonadota</taxon>
        <taxon>Betaproteobacteria</taxon>
        <taxon>Nitrosomonadales</taxon>
        <taxon>Nitrosomonadaceae</taxon>
        <taxon>Nitrosospira</taxon>
    </lineage>
</organism>
<evidence type="ECO:0000313" key="2">
    <source>
        <dbReference type="EMBL" id="SEO19016.1"/>
    </source>
</evidence>
<reference evidence="2 3" key="1">
    <citation type="submission" date="2016-10" db="EMBL/GenBank/DDBJ databases">
        <authorList>
            <person name="de Groot N.N."/>
        </authorList>
    </citation>
    <scope>NUCLEOTIDE SEQUENCE [LARGE SCALE GENOMIC DNA]</scope>
    <source>
        <strain evidence="2 3">Nl18</strain>
    </source>
</reference>
<proteinExistence type="predicted"/>
<feature type="domain" description="KfrB" evidence="1">
    <location>
        <begin position="75"/>
        <end position="126"/>
    </location>
</feature>